<dbReference type="Proteomes" id="UP001348805">
    <property type="component" value="Segment"/>
</dbReference>
<evidence type="ECO:0000313" key="1">
    <source>
        <dbReference type="EMBL" id="WQJ51090.1"/>
    </source>
</evidence>
<name>A0ABZ0Z240_9CAUD</name>
<dbReference type="EMBL" id="OR769219">
    <property type="protein sequence ID" value="WQJ51090.1"/>
    <property type="molecule type" value="Genomic_DNA"/>
</dbReference>
<proteinExistence type="predicted"/>
<protein>
    <submittedName>
        <fullName evidence="1">Uncharacterized protein</fullName>
    </submittedName>
</protein>
<keyword evidence="2" id="KW-1185">Reference proteome</keyword>
<reference evidence="1 2" key="1">
    <citation type="submission" date="2023-11" db="EMBL/GenBank/DDBJ databases">
        <authorList>
            <person name="Cook R."/>
            <person name="Crisci M."/>
            <person name="Pye H."/>
            <person name="Adriaenssens E."/>
            <person name="Santini J."/>
        </authorList>
    </citation>
    <scope>NUCLEOTIDE SEQUENCE [LARGE SCALE GENOMIC DNA]</scope>
    <source>
        <strain evidence="1">Lak_Megaphage_RVC_AP3_GC26</strain>
    </source>
</reference>
<accession>A0ABZ0Z240</accession>
<sequence>MVYTEVENKDFKRVQKLIDTNDDGSKMCKLIKDSRKAIRRYVAGRILTGEGALSIEDYRKRNFGRFSSFANRAIELNGTYFDIIVTFLKKDDIDNVVDWLIDDYLNENQVYDLMMYKNKKKKEYSKSVMFNYIIYNYIPVEDREGLACDIVKIFL</sequence>
<evidence type="ECO:0000313" key="2">
    <source>
        <dbReference type="Proteomes" id="UP001348805"/>
    </source>
</evidence>
<organism evidence="1 2">
    <name type="scientific">phage Lak_Megaphage_RVC_AP3_GC26</name>
    <dbReference type="NCBI Taxonomy" id="3109225"/>
    <lineage>
        <taxon>Viruses</taxon>
        <taxon>Duplodnaviria</taxon>
        <taxon>Heunggongvirae</taxon>
        <taxon>Uroviricota</taxon>
        <taxon>Caudoviricetes</taxon>
        <taxon>Caudoviricetes code 15 clade</taxon>
    </lineage>
</organism>